<dbReference type="InterPro" id="IPR002110">
    <property type="entry name" value="Ankyrin_rpt"/>
</dbReference>
<keyword evidence="7" id="KW-1185">Reference proteome</keyword>
<dbReference type="PANTHER" id="PTHR24123:SF33">
    <property type="entry name" value="PROTEIN HOS4"/>
    <property type="match status" value="1"/>
</dbReference>
<feature type="region of interest" description="Disordered" evidence="4">
    <location>
        <begin position="258"/>
        <end position="296"/>
    </location>
</feature>
<reference evidence="6" key="1">
    <citation type="submission" date="2020-05" db="EMBL/GenBank/DDBJ databases">
        <title>Phylogenomic resolution of chytrid fungi.</title>
        <authorList>
            <person name="Stajich J.E."/>
            <person name="Amses K."/>
            <person name="Simmons R."/>
            <person name="Seto K."/>
            <person name="Myers J."/>
            <person name="Bonds A."/>
            <person name="Quandt C.A."/>
            <person name="Barry K."/>
            <person name="Liu P."/>
            <person name="Grigoriev I."/>
            <person name="Longcore J.E."/>
            <person name="James T.Y."/>
        </authorList>
    </citation>
    <scope>NUCLEOTIDE SEQUENCE</scope>
    <source>
        <strain evidence="6">JEL0513</strain>
    </source>
</reference>
<dbReference type="Proteomes" id="UP001211907">
    <property type="component" value="Unassembled WGS sequence"/>
</dbReference>
<feature type="compositionally biased region" description="Basic and acidic residues" evidence="4">
    <location>
        <begin position="259"/>
        <end position="268"/>
    </location>
</feature>
<dbReference type="SMART" id="SM00248">
    <property type="entry name" value="ANK"/>
    <property type="match status" value="37"/>
</dbReference>
<dbReference type="InterPro" id="IPR036770">
    <property type="entry name" value="Ankyrin_rpt-contain_sf"/>
</dbReference>
<dbReference type="SUPFAM" id="SSF48403">
    <property type="entry name" value="Ankyrin repeat"/>
    <property type="match status" value="5"/>
</dbReference>
<organism evidence="6 7">
    <name type="scientific">Physocladia obscura</name>
    <dbReference type="NCBI Taxonomy" id="109957"/>
    <lineage>
        <taxon>Eukaryota</taxon>
        <taxon>Fungi</taxon>
        <taxon>Fungi incertae sedis</taxon>
        <taxon>Chytridiomycota</taxon>
        <taxon>Chytridiomycota incertae sedis</taxon>
        <taxon>Chytridiomycetes</taxon>
        <taxon>Chytridiales</taxon>
        <taxon>Chytriomycetaceae</taxon>
        <taxon>Physocladia</taxon>
    </lineage>
</organism>
<keyword evidence="2 3" id="KW-0040">ANK repeat</keyword>
<sequence length="2006" mass="220422">MLSSISGAIRRRSSPLSPDQKEGLPVKSIQIPENESVDSFRDYVAIQKQTLDFEKDKFERELEVRKLELALRREEFEYRKKIDEQFLALKQLPAASTSGYNDSVPLTRDIVPVSVDSPPTVSAPPQITHGQDLPPPAQSLKKIFISYSWKNSRDQKLQEIAARKATQADLEKCGKWDPRKHTYDIIKQLGYTPWLDVDQLGVGNALENSLADTLSDDVSIVIVHVSDEYAASTNCRQEFQFATSLNLKIIPLVVGPEMEGQKTKKDSADGGGPSANSSEKIVGKKSGPAQYIDARDENELDTNLKRVADTLRKTVQEIAPITELDQKSSEGYKSIRDALVAKDNEALAEMLKNFDEDLNASVSGAESILNLAVANANIDNLETLINKGLIIDADGQTPLISAIQRNDMDILDLLLRKGANVNAVDFNKNSALHVAAATGTDQQCEMILFHNPKLEEENTFGCTPFLYAVSSINVETVRILLAHNVDQNAIDSHSKGNAINVIVDSTQNQAKEFDIFKILLEAEVPVNLPDENDFTPIQNAVYRGKLDVLKEMAKLPNSAELFSVTNLAITAAKYGKLDILQFLLSSECPAKYDLHEGESDGQSPMAYAALGGYVDIMKFLTDLDKNLLTYRSSYAGTLLMVGSEQPSVIKYLLDESSEKFDITERNQNGHTVMAQMVEQGDIEMVKYLRAKEPALVKIKDNDKNTLIKLAADAGKIDMFKFLISNYAEYFDIHDTNKYGCTALTGAITSGCMEAIKILLDMDSTLVNVKANDGTTALQYATHYNQIDSFNFLLSYAPYKYNLHDSDDDGWTALTSAVASNNIEMMKRLVDLDQTVLNARTTTDLSLLQIATQYSQWEAAKFLLDQSSVKWNLTDLDQSGETVALNAAGGGSVEVLENIAKIAPSCLSFKTSNGTTLPIRACLWGQYDSTLKWLFEQNFCEIDLKAADNDNWNVLTCAINGQDDVNLVKRIYQLDKSLISVVANDSRNLLHFAATSDTKLDIVKFLVERGNLDFNAVDDSGNTPIAQAANSGATEIVKYLLSVDSDLSLFISSSTNQTVIQKAIICGDYVEIVKHLLGAANQPLDNVDTDGETAFTAAISYGRLDCFKHLLKFNPKIIQSSISTQKNLLHRCLNSGDNVEMIKQLMSKAKFDVNALDDNKDTVLSKAIEYGYTDSVKYLLTVPDITFDLVGDSNQTLLHRVVNHGDDLEILKALLNAHKFDLGYLDSDGNSILSTAVSNGYVECVRYIINLDASLLAFRSTTENKSLLHLAVGSSDNVEILKILLTSGKFDVNQTDSNGHTALSSAISFGRSSCVKYLFGLENTQHKLDVVIDQKNLIQLALTAGDVIDIIKLLWTVSEGKFDLNNVDSDGYTALATCVSNFYKESFKFLINLQNVKHNFDITPGDSTLLELAAKNLGSVEIIEKLLNFATFNFSHVDKDGLTALAYAVKAGDEEAVSYLISKDPFSTALISPSGETLVHLVTKSSDYFNVLKIITAQSKINLAQVDNDGKTALYYAVQNSNTKCAIHLIKLDPSLLEFKTSDNQTLLHVLTNISYENLQLLKIMLNSKKFDLHAVGKDGKTPLAFAVENNSIGYTKTLVELDPSLLDFKTQDGSTLLHLSVSYYSGAANIILGEKYKGHIDIYTKDSLGRNAFTLGLNMGSKDFIKLLVKLDPAFLQNNVSNNMTPLELSVWRVVEDVFDYLVSAGSDPTVFENTDKYLSLLTYAAYGGNDSILNKILKKNEEYSKMIDAVPEKEEFTSSKRKYSIISVVSSELASKPLPLLANALKQGYVLASSSQDLDALKILSLFKVQYDPTVEFDQRTALYYASKYSEESIQFLLDLNASDLMASHEANMSAFYSAIGEDNGQSNAAAIFIEKGVDPNLAVTGAIGAPHIAGFTAVHRASQNKRIDALKYLFTCEKVDFTLKDSNGSTSLHILANSDISNSDMSDDFTLSALIKGFVDKGVDVNAVDSKGLTAFDVSKARTGGVVENDFMKAIAAIGGKSSI</sequence>
<evidence type="ECO:0000313" key="6">
    <source>
        <dbReference type="EMBL" id="KAJ3121223.1"/>
    </source>
</evidence>
<feature type="repeat" description="ANK" evidence="3">
    <location>
        <begin position="460"/>
        <end position="492"/>
    </location>
</feature>
<feature type="repeat" description="ANK" evidence="3">
    <location>
        <begin position="394"/>
        <end position="426"/>
    </location>
</feature>
<dbReference type="PROSITE" id="PS50088">
    <property type="entry name" value="ANK_REPEAT"/>
    <property type="match status" value="3"/>
</dbReference>
<evidence type="ECO:0000256" key="1">
    <source>
        <dbReference type="ARBA" id="ARBA00022737"/>
    </source>
</evidence>
<feature type="domain" description="TIR" evidence="5">
    <location>
        <begin position="186"/>
        <end position="257"/>
    </location>
</feature>
<evidence type="ECO:0000256" key="2">
    <source>
        <dbReference type="ARBA" id="ARBA00023043"/>
    </source>
</evidence>
<name>A0AAD5XCG0_9FUNG</name>
<accession>A0AAD5XCG0</accession>
<dbReference type="InterPro" id="IPR051165">
    <property type="entry name" value="Multifunctional_ANK_Repeat"/>
</dbReference>
<evidence type="ECO:0000256" key="3">
    <source>
        <dbReference type="PROSITE-ProRule" id="PRU00023"/>
    </source>
</evidence>
<gene>
    <name evidence="6" type="ORF">HK100_012461</name>
</gene>
<feature type="region of interest" description="Disordered" evidence="4">
    <location>
        <begin position="1"/>
        <end position="26"/>
    </location>
</feature>
<dbReference type="InterPro" id="IPR000157">
    <property type="entry name" value="TIR_dom"/>
</dbReference>
<evidence type="ECO:0000259" key="5">
    <source>
        <dbReference type="Pfam" id="PF13676"/>
    </source>
</evidence>
<dbReference type="Gene3D" id="1.25.40.20">
    <property type="entry name" value="Ankyrin repeat-containing domain"/>
    <property type="match status" value="7"/>
</dbReference>
<dbReference type="Gene3D" id="3.40.50.10140">
    <property type="entry name" value="Toll/interleukin-1 receptor homology (TIR) domain"/>
    <property type="match status" value="1"/>
</dbReference>
<dbReference type="InterPro" id="IPR035897">
    <property type="entry name" value="Toll_tir_struct_dom_sf"/>
</dbReference>
<dbReference type="Pfam" id="PF12796">
    <property type="entry name" value="Ank_2"/>
    <property type="match status" value="8"/>
</dbReference>
<evidence type="ECO:0000256" key="4">
    <source>
        <dbReference type="SAM" id="MobiDB-lite"/>
    </source>
</evidence>
<comment type="caution">
    <text evidence="6">The sequence shown here is derived from an EMBL/GenBank/DDBJ whole genome shotgun (WGS) entry which is preliminary data.</text>
</comment>
<feature type="repeat" description="ANK" evidence="3">
    <location>
        <begin position="1019"/>
        <end position="1051"/>
    </location>
</feature>
<dbReference type="GO" id="GO:0007165">
    <property type="term" value="P:signal transduction"/>
    <property type="evidence" value="ECO:0007669"/>
    <property type="project" value="InterPro"/>
</dbReference>
<dbReference type="SUPFAM" id="SSF52200">
    <property type="entry name" value="Toll/Interleukin receptor TIR domain"/>
    <property type="match status" value="1"/>
</dbReference>
<dbReference type="PANTHER" id="PTHR24123">
    <property type="entry name" value="ANKYRIN REPEAT-CONTAINING"/>
    <property type="match status" value="1"/>
</dbReference>
<evidence type="ECO:0000313" key="7">
    <source>
        <dbReference type="Proteomes" id="UP001211907"/>
    </source>
</evidence>
<proteinExistence type="predicted"/>
<dbReference type="Pfam" id="PF13676">
    <property type="entry name" value="TIR_2"/>
    <property type="match status" value="1"/>
</dbReference>
<keyword evidence="1" id="KW-0677">Repeat</keyword>
<dbReference type="EMBL" id="JADGJH010000898">
    <property type="protein sequence ID" value="KAJ3121223.1"/>
    <property type="molecule type" value="Genomic_DNA"/>
</dbReference>
<protein>
    <recommendedName>
        <fullName evidence="5">TIR domain-containing protein</fullName>
    </recommendedName>
</protein>
<dbReference type="PROSITE" id="PS50297">
    <property type="entry name" value="ANK_REP_REGION"/>
    <property type="match status" value="2"/>
</dbReference>